<dbReference type="STRING" id="1735162.PeribacterB2_0377"/>
<dbReference type="Pfam" id="PF00395">
    <property type="entry name" value="SLH"/>
    <property type="match status" value="1"/>
</dbReference>
<dbReference type="PANTHER" id="PTHR11878">
    <property type="entry name" value="SODIUM/CALCIUM EXCHANGER"/>
    <property type="match status" value="1"/>
</dbReference>
<evidence type="ECO:0000259" key="6">
    <source>
        <dbReference type="PROSITE" id="PS51272"/>
    </source>
</evidence>
<accession>A0A0S1SH98</accession>
<keyword evidence="1" id="KW-0732">Signal</keyword>
<accession>A0A0S1SU98</accession>
<feature type="region of interest" description="Disordered" evidence="5">
    <location>
        <begin position="236"/>
        <end position="256"/>
    </location>
</feature>
<gene>
    <name evidence="7" type="ORF">PeribacterD1_0377</name>
</gene>
<keyword evidence="4" id="KW-0406">Ion transport</keyword>
<accession>A0A0S1SL88</accession>
<dbReference type="GO" id="GO:0007154">
    <property type="term" value="P:cell communication"/>
    <property type="evidence" value="ECO:0007669"/>
    <property type="project" value="InterPro"/>
</dbReference>
<protein>
    <recommendedName>
        <fullName evidence="6">SLH domain-containing protein</fullName>
    </recommendedName>
</protein>
<evidence type="ECO:0000313" key="8">
    <source>
        <dbReference type="Proteomes" id="UP000069135"/>
    </source>
</evidence>
<dbReference type="PANTHER" id="PTHR11878:SF65">
    <property type="entry name" value="NA_CA-EXCHANGE PROTEIN, ISOFORM G"/>
    <property type="match status" value="1"/>
</dbReference>
<evidence type="ECO:0000256" key="1">
    <source>
        <dbReference type="ARBA" id="ARBA00022729"/>
    </source>
</evidence>
<evidence type="ECO:0000256" key="3">
    <source>
        <dbReference type="ARBA" id="ARBA00022837"/>
    </source>
</evidence>
<name>A0A0S1SL88_9BACT</name>
<dbReference type="InterPro" id="IPR051171">
    <property type="entry name" value="CaCA"/>
</dbReference>
<feature type="domain" description="SLH" evidence="6">
    <location>
        <begin position="32"/>
        <end position="95"/>
    </location>
</feature>
<reference evidence="8" key="1">
    <citation type="submission" date="2015-10" db="EMBL/GenBank/DDBJ databases">
        <title>Analysis of five complete genome sequences for members of the class Peribacteria in the recently recognized Peregrinibacteria bacterial phylum.</title>
        <authorList>
            <person name="Anantharaman K."/>
            <person name="Brown C.T."/>
            <person name="Burstein D."/>
            <person name="Castelle C.J."/>
            <person name="Probst A.J."/>
            <person name="Thomas B.C."/>
            <person name="Williams K.H."/>
            <person name="Banfield J.F."/>
        </authorList>
    </citation>
    <scope>NUCLEOTIDE SEQUENCE [LARGE SCALE GENOMIC DNA]</scope>
</reference>
<dbReference type="Proteomes" id="UP000069135">
    <property type="component" value="Chromosome"/>
</dbReference>
<dbReference type="EMBL" id="CP013065">
    <property type="protein sequence ID" value="ALM13074.1"/>
    <property type="molecule type" value="Genomic_DNA"/>
</dbReference>
<evidence type="ECO:0000256" key="2">
    <source>
        <dbReference type="ARBA" id="ARBA00022737"/>
    </source>
</evidence>
<dbReference type="InterPro" id="IPR001119">
    <property type="entry name" value="SLH_dom"/>
</dbReference>
<dbReference type="KEGG" id="prf:PeribacterA2_0377"/>
<sequence>MRMHRSFSLLSMFCAGLLLGGVGVGIAATTRGSAIFRDVPEGAFFDEAVGEMYSVGVIKGYTNGLFGPNDFVTRGQVAVMMQRLRDDILESGGVSSSSRSSSSSTSSSSTSSSSSSSSSTPPPVQGAFRFTSGTFSLPETVSRLSLSVQRYGGSEGDVTVKYTVKSGTATAAADFVEANLASLSFKDGETSKTFTISLMDDDLGEGSETVFIELSNPTGGSALGSPSTAILTILDNEAPSSGGSSSSNSSATSQTSSTPMIKFSALAYEVRENVAGATITVLRSGSTSSAVGVSYTTVNKTAYAGSEYTTTNGTLTFAVGETSKTFTVPILDDSSVDGKKSLTLTLSAPTGGAVLGTSSVLLSISDNEIGTFGSGAFMFSKPDYDALEGDGIATLTVNRVGGTLHTVGVTYTTNHATALPGQDFTTTTGTLSFEPGEQSKSFTIPILRDSASDSNEYFSVTLSAPTGGATIDSPSSVQVYIFD</sequence>
<dbReference type="PROSITE" id="PS51272">
    <property type="entry name" value="SLH"/>
    <property type="match status" value="1"/>
</dbReference>
<keyword evidence="2" id="KW-0677">Repeat</keyword>
<organism evidence="7 8">
    <name type="scientific">Candidatus Peribacter riflensis</name>
    <dbReference type="NCBI Taxonomy" id="1735162"/>
    <lineage>
        <taxon>Bacteria</taxon>
        <taxon>Candidatus Peregrinibacteriota</taxon>
        <taxon>Candidatus Peribacteria</taxon>
        <taxon>Candidatus Peribacterales</taxon>
        <taxon>Candidatus Peribacteraceae</taxon>
        <taxon>Candidatus Peribacter</taxon>
    </lineage>
</organism>
<evidence type="ECO:0000256" key="5">
    <source>
        <dbReference type="SAM" id="MobiDB-lite"/>
    </source>
</evidence>
<feature type="compositionally biased region" description="Low complexity" evidence="5">
    <location>
        <begin position="240"/>
        <end position="256"/>
    </location>
</feature>
<dbReference type="GO" id="GO:0016020">
    <property type="term" value="C:membrane"/>
    <property type="evidence" value="ECO:0007669"/>
    <property type="project" value="InterPro"/>
</dbReference>
<keyword evidence="4" id="KW-0813">Transport</keyword>
<accession>A0A0S1SKR3</accession>
<dbReference type="PATRIC" id="fig|1735161.3.peg.376"/>
<reference evidence="7 8" key="2">
    <citation type="journal article" date="2016" name="PeerJ">
        <title>Analysis of five complete genome sequences for members of the class Peribacteria in the recently recognized Peregrinibacteria bacterial phylum.</title>
        <authorList>
            <person name="Anantharaman K."/>
            <person name="Brown C.T."/>
            <person name="Burstein D."/>
            <person name="Castelle C.J."/>
            <person name="Probst A.J."/>
            <person name="Thomas B.C."/>
            <person name="Williams K.H."/>
            <person name="Banfield J.F."/>
        </authorList>
    </citation>
    <scope>NUCLEOTIDE SEQUENCE [LARGE SCALE GENOMIC DNA]</scope>
    <source>
        <strain evidence="7">RIFOXYD1_FULL_PER-ii_59_16</strain>
    </source>
</reference>
<dbReference type="Gene3D" id="2.60.40.2030">
    <property type="match status" value="3"/>
</dbReference>
<feature type="region of interest" description="Disordered" evidence="5">
    <location>
        <begin position="90"/>
        <end position="125"/>
    </location>
</feature>
<proteinExistence type="predicted"/>
<feature type="compositionally biased region" description="Low complexity" evidence="5">
    <location>
        <begin position="95"/>
        <end position="119"/>
    </location>
</feature>
<dbReference type="InterPro" id="IPR038081">
    <property type="entry name" value="CalX-like_sf"/>
</dbReference>
<dbReference type="GO" id="GO:0030001">
    <property type="term" value="P:metal ion transport"/>
    <property type="evidence" value="ECO:0007669"/>
    <property type="project" value="TreeGrafter"/>
</dbReference>
<dbReference type="InterPro" id="IPR003644">
    <property type="entry name" value="Calx_beta"/>
</dbReference>
<dbReference type="AlphaFoldDB" id="A0A0S1SL88"/>
<evidence type="ECO:0000313" key="7">
    <source>
        <dbReference type="EMBL" id="ALM13074.1"/>
    </source>
</evidence>
<dbReference type="SUPFAM" id="SSF141072">
    <property type="entry name" value="CalX-like"/>
    <property type="match status" value="3"/>
</dbReference>
<keyword evidence="3" id="KW-0106">Calcium</keyword>
<accession>A0A0S1SQ77</accession>
<dbReference type="Pfam" id="PF03160">
    <property type="entry name" value="Calx-beta"/>
    <property type="match status" value="3"/>
</dbReference>
<evidence type="ECO:0000256" key="4">
    <source>
        <dbReference type="ARBA" id="ARBA00023065"/>
    </source>
</evidence>
<dbReference type="SMART" id="SM00237">
    <property type="entry name" value="Calx_beta"/>
    <property type="match status" value="3"/>
</dbReference>